<keyword evidence="5" id="KW-1185">Reference proteome</keyword>
<dbReference type="EMBL" id="JACMSC010000017">
    <property type="protein sequence ID" value="KAG6478351.1"/>
    <property type="molecule type" value="Genomic_DNA"/>
</dbReference>
<evidence type="ECO:0000313" key="4">
    <source>
        <dbReference type="EMBL" id="KAG6478351.1"/>
    </source>
</evidence>
<dbReference type="InterPro" id="IPR021109">
    <property type="entry name" value="Peptidase_aspartic_dom_sf"/>
</dbReference>
<comment type="similarity">
    <text evidence="1">Belongs to the peptidase A1 family.</text>
</comment>
<accession>A0A8J5F367</accession>
<dbReference type="PANTHER" id="PTHR13683:SF875">
    <property type="entry name" value="EUKARYOTIC ASPARTYL PROTEASE FAMILY PROTEIN"/>
    <property type="match status" value="1"/>
</dbReference>
<evidence type="ECO:0000259" key="3">
    <source>
        <dbReference type="PROSITE" id="PS51767"/>
    </source>
</evidence>
<dbReference type="GO" id="GO:0006508">
    <property type="term" value="P:proteolysis"/>
    <property type="evidence" value="ECO:0007669"/>
    <property type="project" value="InterPro"/>
</dbReference>
<keyword evidence="2" id="KW-0812">Transmembrane</keyword>
<dbReference type="InterPro" id="IPR032861">
    <property type="entry name" value="TAXi_N"/>
</dbReference>
<dbReference type="GO" id="GO:0004190">
    <property type="term" value="F:aspartic-type endopeptidase activity"/>
    <property type="evidence" value="ECO:0007669"/>
    <property type="project" value="InterPro"/>
</dbReference>
<evidence type="ECO:0000313" key="5">
    <source>
        <dbReference type="Proteomes" id="UP000734854"/>
    </source>
</evidence>
<dbReference type="AlphaFoldDB" id="A0A8J5F367"/>
<evidence type="ECO:0000256" key="1">
    <source>
        <dbReference type="ARBA" id="ARBA00007447"/>
    </source>
</evidence>
<feature type="transmembrane region" description="Helical" evidence="2">
    <location>
        <begin position="122"/>
        <end position="147"/>
    </location>
</feature>
<dbReference type="SUPFAM" id="SSF50630">
    <property type="entry name" value="Acid proteases"/>
    <property type="match status" value="1"/>
</dbReference>
<dbReference type="PANTHER" id="PTHR13683">
    <property type="entry name" value="ASPARTYL PROTEASES"/>
    <property type="match status" value="1"/>
</dbReference>
<dbReference type="PROSITE" id="PS51767">
    <property type="entry name" value="PEPTIDASE_A1"/>
    <property type="match status" value="1"/>
</dbReference>
<comment type="caution">
    <text evidence="4">The sequence shown here is derived from an EMBL/GenBank/DDBJ whole genome shotgun (WGS) entry which is preliminary data.</text>
</comment>
<sequence>MRHRYELVGDWILPQKLRLERALRKNGVSLDHVRSRDRARHADRSLLGSSAVGVVDFSVWGAANPFAIGLYYTSVTLGNPSRELYVQINTDSDILWVACNPCNDGQHPAGALQPFKMGKCCVLLLVLQTPLSVTLSSMMMGVAFLGVTPRVFSHCLKGSDNGRSILVLGEIIEPGIVYTPLVPSHIKHTRNHHRLSTTLAYLAEQAYDHFGNAIIAPFSPSVHLIPRKGNKRFITTGR</sequence>
<reference evidence="4 5" key="1">
    <citation type="submission" date="2020-08" db="EMBL/GenBank/DDBJ databases">
        <title>Plant Genome Project.</title>
        <authorList>
            <person name="Zhang R.-G."/>
        </authorList>
    </citation>
    <scope>NUCLEOTIDE SEQUENCE [LARGE SCALE GENOMIC DNA]</scope>
    <source>
        <tissue evidence="4">Rhizome</tissue>
    </source>
</reference>
<keyword evidence="2" id="KW-1133">Transmembrane helix</keyword>
<dbReference type="Gene3D" id="2.40.70.10">
    <property type="entry name" value="Acid Proteases"/>
    <property type="match status" value="1"/>
</dbReference>
<dbReference type="Pfam" id="PF14543">
    <property type="entry name" value="TAXi_N"/>
    <property type="match status" value="1"/>
</dbReference>
<proteinExistence type="inferred from homology"/>
<keyword evidence="2" id="KW-0472">Membrane</keyword>
<protein>
    <recommendedName>
        <fullName evidence="3">Peptidase A1 domain-containing protein</fullName>
    </recommendedName>
</protein>
<evidence type="ECO:0000256" key="2">
    <source>
        <dbReference type="SAM" id="Phobius"/>
    </source>
</evidence>
<name>A0A8J5F367_ZINOF</name>
<gene>
    <name evidence="4" type="ORF">ZIOFF_061793</name>
</gene>
<organism evidence="4 5">
    <name type="scientific">Zingiber officinale</name>
    <name type="common">Ginger</name>
    <name type="synonym">Amomum zingiber</name>
    <dbReference type="NCBI Taxonomy" id="94328"/>
    <lineage>
        <taxon>Eukaryota</taxon>
        <taxon>Viridiplantae</taxon>
        <taxon>Streptophyta</taxon>
        <taxon>Embryophyta</taxon>
        <taxon>Tracheophyta</taxon>
        <taxon>Spermatophyta</taxon>
        <taxon>Magnoliopsida</taxon>
        <taxon>Liliopsida</taxon>
        <taxon>Zingiberales</taxon>
        <taxon>Zingiberaceae</taxon>
        <taxon>Zingiber</taxon>
    </lineage>
</organism>
<dbReference type="InterPro" id="IPR001461">
    <property type="entry name" value="Aspartic_peptidase_A1"/>
</dbReference>
<feature type="domain" description="Peptidase A1" evidence="3">
    <location>
        <begin position="71"/>
        <end position="238"/>
    </location>
</feature>
<dbReference type="Proteomes" id="UP000734854">
    <property type="component" value="Unassembled WGS sequence"/>
</dbReference>
<dbReference type="InterPro" id="IPR033121">
    <property type="entry name" value="PEPTIDASE_A1"/>
</dbReference>